<gene>
    <name evidence="1" type="ORF">AAFH96_34140</name>
</gene>
<dbReference type="Gene3D" id="3.40.109.10">
    <property type="entry name" value="NADH Oxidase"/>
    <property type="match status" value="1"/>
</dbReference>
<dbReference type="PANTHER" id="PTHR43745">
    <property type="entry name" value="NITROREDUCTASE MJ1384-RELATED"/>
    <property type="match status" value="1"/>
</dbReference>
<evidence type="ECO:0000313" key="1">
    <source>
        <dbReference type="EMBL" id="MFB6398080.1"/>
    </source>
</evidence>
<proteinExistence type="predicted"/>
<dbReference type="SUPFAM" id="SSF55469">
    <property type="entry name" value="FMN-dependent nitroreductase-like"/>
    <property type="match status" value="1"/>
</dbReference>
<sequence>SRRAAKTWPLAPRTPLPAPATDLLRDGRTGDRVDLAAVGVLLAVCAGWRGETPDRVLRWTATAGNLGSVVAHLVARDVAGLPAGVYGYVADRHALARLADLTDGVRGTAPASIVLTADLRRAVGEYDATALRLVLLDAGCAQAATGAAAIPLGLTAPPRPEWDDAGLAAVLGVDRAAEPVTAVIDLLERAVDRRAPGDREVPA</sequence>
<accession>A0ABV5D1D8</accession>
<dbReference type="InterPro" id="IPR052544">
    <property type="entry name" value="Bacteriocin_Proc_Enz"/>
</dbReference>
<dbReference type="Proteomes" id="UP001582793">
    <property type="component" value="Unassembled WGS sequence"/>
</dbReference>
<dbReference type="InterPro" id="IPR000415">
    <property type="entry name" value="Nitroreductase-like"/>
</dbReference>
<feature type="non-terminal residue" evidence="1">
    <location>
        <position position="1"/>
    </location>
</feature>
<protein>
    <submittedName>
        <fullName evidence="1">Uncharacterized protein</fullName>
    </submittedName>
</protein>
<keyword evidence="2" id="KW-1185">Reference proteome</keyword>
<comment type="caution">
    <text evidence="1">The sequence shown here is derived from an EMBL/GenBank/DDBJ whole genome shotgun (WGS) entry which is preliminary data.</text>
</comment>
<dbReference type="EMBL" id="JBCGDC010000196">
    <property type="protein sequence ID" value="MFB6398080.1"/>
    <property type="molecule type" value="Genomic_DNA"/>
</dbReference>
<reference evidence="1 2" key="1">
    <citation type="submission" date="2024-04" db="EMBL/GenBank/DDBJ databases">
        <title>Polymorphospora sp. isolated from Baiyangdian Lake in Xiong'an New Area.</title>
        <authorList>
            <person name="Zhang X."/>
            <person name="Liu J."/>
        </authorList>
    </citation>
    <scope>NUCLEOTIDE SEQUENCE [LARGE SCALE GENOMIC DNA]</scope>
    <source>
        <strain evidence="1 2">2-325</strain>
    </source>
</reference>
<name>A0ABV5D1D8_9ACTN</name>
<dbReference type="PANTHER" id="PTHR43745:SF2">
    <property type="entry name" value="NITROREDUCTASE MJ1384-RELATED"/>
    <property type="match status" value="1"/>
</dbReference>
<evidence type="ECO:0000313" key="2">
    <source>
        <dbReference type="Proteomes" id="UP001582793"/>
    </source>
</evidence>
<organism evidence="1 2">
    <name type="scientific">Polymorphospora lycopeni</name>
    <dbReference type="NCBI Taxonomy" id="3140240"/>
    <lineage>
        <taxon>Bacteria</taxon>
        <taxon>Bacillati</taxon>
        <taxon>Actinomycetota</taxon>
        <taxon>Actinomycetes</taxon>
        <taxon>Micromonosporales</taxon>
        <taxon>Micromonosporaceae</taxon>
        <taxon>Polymorphospora</taxon>
    </lineage>
</organism>